<dbReference type="KEGG" id="bgh:BDBG_05000"/>
<dbReference type="InterPro" id="IPR045864">
    <property type="entry name" value="aa-tRNA-synth_II/BPL/LPL"/>
</dbReference>
<dbReference type="GO" id="GO:0006432">
    <property type="term" value="P:phenylalanyl-tRNA aminoacylation"/>
    <property type="evidence" value="ECO:0007669"/>
    <property type="project" value="InterPro"/>
</dbReference>
<keyword evidence="13" id="KW-0648">Protein biosynthesis</keyword>
<comment type="subcellular location">
    <subcellularLocation>
        <location evidence="2">Cytoplasm</location>
    </subcellularLocation>
</comment>
<reference evidence="19" key="1">
    <citation type="journal article" date="2015" name="PLoS Genet.">
        <title>The dynamic genome and transcriptome of the human fungal pathogen Blastomyces and close relative Emmonsia.</title>
        <authorList>
            <person name="Munoz J.F."/>
            <person name="Gauthier G.M."/>
            <person name="Desjardins C.A."/>
            <person name="Gallo J.E."/>
            <person name="Holder J."/>
            <person name="Sullivan T.D."/>
            <person name="Marty A.J."/>
            <person name="Carmen J.C."/>
            <person name="Chen Z."/>
            <person name="Ding L."/>
            <person name="Gujja S."/>
            <person name="Magrini V."/>
            <person name="Misas E."/>
            <person name="Mitreva M."/>
            <person name="Priest M."/>
            <person name="Saif S."/>
            <person name="Whiston E.A."/>
            <person name="Young S."/>
            <person name="Zeng Q."/>
            <person name="Goldman W.E."/>
            <person name="Mardis E.R."/>
            <person name="Taylor J.W."/>
            <person name="McEwen J.G."/>
            <person name="Clay O.K."/>
            <person name="Klein B.S."/>
            <person name="Cuomo C.A."/>
        </authorList>
    </citation>
    <scope>NUCLEOTIDE SEQUENCE [LARGE SCALE GENOMIC DNA]</scope>
    <source>
        <strain evidence="19">SLH14081</strain>
    </source>
</reference>
<evidence type="ECO:0000256" key="16">
    <source>
        <dbReference type="ARBA" id="ARBA00049255"/>
    </source>
</evidence>
<dbReference type="GO" id="GO:0000287">
    <property type="term" value="F:magnesium ion binding"/>
    <property type="evidence" value="ECO:0007669"/>
    <property type="project" value="InterPro"/>
</dbReference>
<evidence type="ECO:0000256" key="13">
    <source>
        <dbReference type="ARBA" id="ARBA00022917"/>
    </source>
</evidence>
<dbReference type="Pfam" id="PF17759">
    <property type="entry name" value="tRNA_synthFbeta"/>
    <property type="match status" value="1"/>
</dbReference>
<dbReference type="GO" id="GO:0004826">
    <property type="term" value="F:phenylalanine-tRNA ligase activity"/>
    <property type="evidence" value="ECO:0007669"/>
    <property type="project" value="UniProtKB-EC"/>
</dbReference>
<dbReference type="AlphaFoldDB" id="A0A179UL17"/>
<evidence type="ECO:0000259" key="17">
    <source>
        <dbReference type="PROSITE" id="PS51483"/>
    </source>
</evidence>
<evidence type="ECO:0000256" key="14">
    <source>
        <dbReference type="ARBA" id="ARBA00023146"/>
    </source>
</evidence>
<evidence type="ECO:0000256" key="12">
    <source>
        <dbReference type="ARBA" id="ARBA00022842"/>
    </source>
</evidence>
<evidence type="ECO:0000256" key="10">
    <source>
        <dbReference type="ARBA" id="ARBA00022741"/>
    </source>
</evidence>
<dbReference type="Proteomes" id="UP000002038">
    <property type="component" value="Unassembled WGS sequence"/>
</dbReference>
<evidence type="ECO:0000256" key="11">
    <source>
        <dbReference type="ARBA" id="ARBA00022840"/>
    </source>
</evidence>
<dbReference type="SMART" id="SM00874">
    <property type="entry name" value="B5"/>
    <property type="match status" value="1"/>
</dbReference>
<dbReference type="InterPro" id="IPR040659">
    <property type="entry name" value="PhetRS_B1"/>
</dbReference>
<evidence type="ECO:0000313" key="19">
    <source>
        <dbReference type="Proteomes" id="UP000002038"/>
    </source>
</evidence>
<keyword evidence="19" id="KW-1185">Reference proteome</keyword>
<dbReference type="InterPro" id="IPR004531">
    <property type="entry name" value="Phe-tRNA-synth_IIc_bsu_arc_euk"/>
</dbReference>
<dbReference type="PANTHER" id="PTHR10947:SF0">
    <property type="entry name" value="PHENYLALANINE--TRNA LIGASE BETA SUBUNIT"/>
    <property type="match status" value="1"/>
</dbReference>
<accession>A0A179UL17</accession>
<dbReference type="SUPFAM" id="SSF55681">
    <property type="entry name" value="Class II aaRS and biotin synthetases"/>
    <property type="match status" value="1"/>
</dbReference>
<comment type="subunit">
    <text evidence="4">Tetramer of two alpha and two beta subunits.</text>
</comment>
<protein>
    <recommendedName>
        <fullName evidence="6">Phenylalanine--tRNA ligase beta subunit</fullName>
        <ecNumber evidence="5">6.1.1.20</ecNumber>
    </recommendedName>
    <alternativeName>
        <fullName evidence="15">Phenylalanyl-tRNA synthetase beta subunit</fullName>
    </alternativeName>
</protein>
<dbReference type="FunFam" id="3.50.40.10:FF:000002">
    <property type="entry name" value="phenylalanine--tRNA ligase beta subunit"/>
    <property type="match status" value="1"/>
</dbReference>
<evidence type="ECO:0000256" key="4">
    <source>
        <dbReference type="ARBA" id="ARBA00011209"/>
    </source>
</evidence>
<dbReference type="VEuPathDB" id="FungiDB:BDBG_05000"/>
<dbReference type="GO" id="GO:0009328">
    <property type="term" value="C:phenylalanine-tRNA ligase complex"/>
    <property type="evidence" value="ECO:0007669"/>
    <property type="project" value="TreeGrafter"/>
</dbReference>
<dbReference type="RefSeq" id="XP_002625136.1">
    <property type="nucleotide sequence ID" value="XM_002625090.2"/>
</dbReference>
<feature type="domain" description="B5" evidence="17">
    <location>
        <begin position="297"/>
        <end position="375"/>
    </location>
</feature>
<dbReference type="InterPro" id="IPR045060">
    <property type="entry name" value="Phe-tRNA-ligase_IIc_bsu"/>
</dbReference>
<sequence>MPTIAVDKAALFKELGREYTTEEFDELCFEFGLELDEDTENSERPFVNGKQEPPQLKIEVPANRYDLLCIEGIALMLNIFRERTPSPQYRLVSPPNGELETIVVKEETTKIRPYISGAILRNVHFDQARYESFIALQDKLHQNLARQRTLVAIGTHDLDKLKGPFTYEALPPKDISFVPLSQTQKMNGEEMMEFYEKDKHIGKYLHIIRDSPLYPVIYDSNRVVCSLPPIINGDHSKITLNTKNVFLEYTATDKTKVEVVNNIMVTMFSQFTSEPFTVEPVRIVSEHNNETRQTPDLTPRSAQASVSYINQCCGLSLSATEICNLLKRMSYFAEPSKTSPDLIDVQVPVTRADVLHQADIMEDVAIAYGFNELPRSFPSKSGTVAQPLPVNKLTDIIRTEAAMAGWSEVMPLILCSHDENFAWLNRKDDGNTAVKLANPKTIEFQVVRTSLLPGLLKTISENKHHAIPMKIFEVSDVAFKDVSLERKSRNERHFAAAWYGKNSGFEIVHGLLDRVMAMLKTAFIIGEEGLDNPSMGNATYWIEELEDPTYFTGHAASVHVSISGKDHIIGSFGILHPTVLEKFELKYPVSTLEINIEAFL</sequence>
<evidence type="ECO:0000256" key="2">
    <source>
        <dbReference type="ARBA" id="ARBA00004496"/>
    </source>
</evidence>
<dbReference type="GO" id="GO:0003723">
    <property type="term" value="F:RNA binding"/>
    <property type="evidence" value="ECO:0007669"/>
    <property type="project" value="InterPro"/>
</dbReference>
<keyword evidence="12" id="KW-0460">Magnesium</keyword>
<keyword evidence="7" id="KW-0963">Cytoplasm</keyword>
<evidence type="ECO:0000256" key="7">
    <source>
        <dbReference type="ARBA" id="ARBA00022490"/>
    </source>
</evidence>
<evidence type="ECO:0000256" key="3">
    <source>
        <dbReference type="ARBA" id="ARBA00007438"/>
    </source>
</evidence>
<dbReference type="FunFam" id="3.30.56.10:FF:000004">
    <property type="entry name" value="Phenylalanyl-tRNA synthetase, beta subunit"/>
    <property type="match status" value="1"/>
</dbReference>
<dbReference type="PROSITE" id="PS51483">
    <property type="entry name" value="B5"/>
    <property type="match status" value="1"/>
</dbReference>
<dbReference type="EMBL" id="GG657455">
    <property type="protein sequence ID" value="OAT08766.1"/>
    <property type="molecule type" value="Genomic_DNA"/>
</dbReference>
<keyword evidence="8" id="KW-0436">Ligase</keyword>
<dbReference type="EC" id="6.1.1.20" evidence="5"/>
<comment type="cofactor">
    <cofactor evidence="1">
        <name>Mg(2+)</name>
        <dbReference type="ChEBI" id="CHEBI:18420"/>
    </cofactor>
</comment>
<keyword evidence="11" id="KW-0067">ATP-binding</keyword>
<dbReference type="SMART" id="SM00873">
    <property type="entry name" value="B3_4"/>
    <property type="match status" value="1"/>
</dbReference>
<dbReference type="InterPro" id="IPR041616">
    <property type="entry name" value="PheRS_beta_core"/>
</dbReference>
<dbReference type="InterPro" id="IPR005146">
    <property type="entry name" value="B3/B4_tRNA-bd"/>
</dbReference>
<dbReference type="NCBIfam" id="TIGR00471">
    <property type="entry name" value="pheT_arch"/>
    <property type="match status" value="1"/>
</dbReference>
<dbReference type="Pfam" id="PF18262">
    <property type="entry name" value="PhetRS_B1"/>
    <property type="match status" value="1"/>
</dbReference>
<dbReference type="Gene3D" id="3.30.56.10">
    <property type="match status" value="2"/>
</dbReference>
<dbReference type="OrthoDB" id="1698572at2759"/>
<keyword evidence="9" id="KW-0479">Metal-binding</keyword>
<dbReference type="FunFam" id="3.30.56.10:FF:000006">
    <property type="entry name" value="Phenylalanyl-tRNA synthetase subunit beta"/>
    <property type="match status" value="1"/>
</dbReference>
<dbReference type="Gene3D" id="3.30.930.10">
    <property type="entry name" value="Bira Bifunctional Protein, Domain 2"/>
    <property type="match status" value="1"/>
</dbReference>
<evidence type="ECO:0000256" key="6">
    <source>
        <dbReference type="ARBA" id="ARBA00017032"/>
    </source>
</evidence>
<gene>
    <name evidence="18" type="ORF">BDBG_05000</name>
</gene>
<evidence type="ECO:0000256" key="9">
    <source>
        <dbReference type="ARBA" id="ARBA00022723"/>
    </source>
</evidence>
<dbReference type="InterPro" id="IPR020825">
    <property type="entry name" value="Phe-tRNA_synthase-like_B3/B4"/>
</dbReference>
<comment type="catalytic activity">
    <reaction evidence="16">
        <text>tRNA(Phe) + L-phenylalanine + ATP = L-phenylalanyl-tRNA(Phe) + AMP + diphosphate + H(+)</text>
        <dbReference type="Rhea" id="RHEA:19413"/>
        <dbReference type="Rhea" id="RHEA-COMP:9668"/>
        <dbReference type="Rhea" id="RHEA-COMP:9699"/>
        <dbReference type="ChEBI" id="CHEBI:15378"/>
        <dbReference type="ChEBI" id="CHEBI:30616"/>
        <dbReference type="ChEBI" id="CHEBI:33019"/>
        <dbReference type="ChEBI" id="CHEBI:58095"/>
        <dbReference type="ChEBI" id="CHEBI:78442"/>
        <dbReference type="ChEBI" id="CHEBI:78531"/>
        <dbReference type="ChEBI" id="CHEBI:456215"/>
        <dbReference type="EC" id="6.1.1.20"/>
    </reaction>
</comment>
<proteinExistence type="inferred from homology"/>
<keyword evidence="14" id="KW-0030">Aminoacyl-tRNA synthetase</keyword>
<evidence type="ECO:0000256" key="8">
    <source>
        <dbReference type="ARBA" id="ARBA00022598"/>
    </source>
</evidence>
<name>A0A179UL17_BLAGS</name>
<dbReference type="CDD" id="cd00769">
    <property type="entry name" value="PheRS_beta_core"/>
    <property type="match status" value="1"/>
</dbReference>
<dbReference type="InterPro" id="IPR009061">
    <property type="entry name" value="DNA-bd_dom_put_sf"/>
</dbReference>
<dbReference type="Pfam" id="PF03483">
    <property type="entry name" value="B3_4"/>
    <property type="match status" value="1"/>
</dbReference>
<dbReference type="SUPFAM" id="SSF46955">
    <property type="entry name" value="Putative DNA-binding domain"/>
    <property type="match status" value="2"/>
</dbReference>
<evidence type="ECO:0000313" key="18">
    <source>
        <dbReference type="EMBL" id="OAT08766.1"/>
    </source>
</evidence>
<organism evidence="18 19">
    <name type="scientific">Blastomyces gilchristii (strain SLH14081)</name>
    <name type="common">Blastomyces dermatitidis</name>
    <dbReference type="NCBI Taxonomy" id="559298"/>
    <lineage>
        <taxon>Eukaryota</taxon>
        <taxon>Fungi</taxon>
        <taxon>Dikarya</taxon>
        <taxon>Ascomycota</taxon>
        <taxon>Pezizomycotina</taxon>
        <taxon>Eurotiomycetes</taxon>
        <taxon>Eurotiomycetidae</taxon>
        <taxon>Onygenales</taxon>
        <taxon>Ajellomycetaceae</taxon>
        <taxon>Blastomyces</taxon>
    </lineage>
</organism>
<evidence type="ECO:0000256" key="5">
    <source>
        <dbReference type="ARBA" id="ARBA00012814"/>
    </source>
</evidence>
<evidence type="ECO:0000256" key="15">
    <source>
        <dbReference type="ARBA" id="ARBA00033189"/>
    </source>
</evidence>
<dbReference type="GeneID" id="8504658"/>
<dbReference type="Pfam" id="PF03484">
    <property type="entry name" value="B5"/>
    <property type="match status" value="1"/>
</dbReference>
<dbReference type="InterPro" id="IPR005147">
    <property type="entry name" value="tRNA_synthase_B5-dom"/>
</dbReference>
<dbReference type="GO" id="GO:0005524">
    <property type="term" value="F:ATP binding"/>
    <property type="evidence" value="ECO:0007669"/>
    <property type="project" value="UniProtKB-KW"/>
</dbReference>
<dbReference type="STRING" id="559298.A0A179UL17"/>
<evidence type="ECO:0000256" key="1">
    <source>
        <dbReference type="ARBA" id="ARBA00001946"/>
    </source>
</evidence>
<dbReference type="SUPFAM" id="SSF56037">
    <property type="entry name" value="PheT/TilS domain"/>
    <property type="match status" value="1"/>
</dbReference>
<dbReference type="PANTHER" id="PTHR10947">
    <property type="entry name" value="PHENYLALANYL-TRNA SYNTHETASE BETA CHAIN AND LEUCINE-RICH REPEAT-CONTAINING PROTEIN 47"/>
    <property type="match status" value="1"/>
</dbReference>
<dbReference type="Gene3D" id="3.50.40.10">
    <property type="entry name" value="Phenylalanyl-trna Synthetase, Chain B, domain 3"/>
    <property type="match status" value="1"/>
</dbReference>
<dbReference type="FunFam" id="3.30.930.10:FF:000052">
    <property type="entry name" value="Phenylalanyl-tRNA synthetase, beta subunit"/>
    <property type="match status" value="1"/>
</dbReference>
<comment type="similarity">
    <text evidence="3">Belongs to the phenylalanyl-tRNA synthetase beta subunit family. Type 2 subfamily.</text>
</comment>
<keyword evidence="10" id="KW-0547">Nucleotide-binding</keyword>